<dbReference type="AlphaFoldDB" id="A0A8H3TNP9"/>
<keyword evidence="4" id="KW-1185">Reference proteome</keyword>
<accession>A0A8H3TNP9</accession>
<dbReference type="Pfam" id="PF24855">
    <property type="entry name" value="DUF7729"/>
    <property type="match status" value="1"/>
</dbReference>
<dbReference type="PANTHER" id="PTHR39460">
    <property type="entry name" value="EXPRESSED PROTEIN"/>
    <property type="match status" value="1"/>
</dbReference>
<evidence type="ECO:0000313" key="3">
    <source>
        <dbReference type="EMBL" id="GHJ84138.1"/>
    </source>
</evidence>
<evidence type="ECO:0000313" key="4">
    <source>
        <dbReference type="Proteomes" id="UP000620104"/>
    </source>
</evidence>
<dbReference type="OrthoDB" id="2564812at2759"/>
<feature type="region of interest" description="Disordered" evidence="1">
    <location>
        <begin position="190"/>
        <end position="221"/>
    </location>
</feature>
<gene>
    <name evidence="3" type="ORF">NliqN6_0540</name>
</gene>
<evidence type="ECO:0000256" key="1">
    <source>
        <dbReference type="SAM" id="MobiDB-lite"/>
    </source>
</evidence>
<organism evidence="3 4">
    <name type="scientific">Naganishia liquefaciens</name>
    <dbReference type="NCBI Taxonomy" id="104408"/>
    <lineage>
        <taxon>Eukaryota</taxon>
        <taxon>Fungi</taxon>
        <taxon>Dikarya</taxon>
        <taxon>Basidiomycota</taxon>
        <taxon>Agaricomycotina</taxon>
        <taxon>Tremellomycetes</taxon>
        <taxon>Filobasidiales</taxon>
        <taxon>Filobasidiaceae</taxon>
        <taxon>Naganishia</taxon>
    </lineage>
</organism>
<dbReference type="InterPro" id="IPR056146">
    <property type="entry name" value="DUF7729"/>
</dbReference>
<dbReference type="Proteomes" id="UP000620104">
    <property type="component" value="Unassembled WGS sequence"/>
</dbReference>
<protein>
    <recommendedName>
        <fullName evidence="2">DUF7729 domain-containing protein</fullName>
    </recommendedName>
</protein>
<dbReference type="EMBL" id="BLZA01000007">
    <property type="protein sequence ID" value="GHJ84138.1"/>
    <property type="molecule type" value="Genomic_DNA"/>
</dbReference>
<evidence type="ECO:0000259" key="2">
    <source>
        <dbReference type="Pfam" id="PF24855"/>
    </source>
</evidence>
<feature type="compositionally biased region" description="Low complexity" evidence="1">
    <location>
        <begin position="190"/>
        <end position="220"/>
    </location>
</feature>
<comment type="caution">
    <text evidence="3">The sequence shown here is derived from an EMBL/GenBank/DDBJ whole genome shotgun (WGS) entry which is preliminary data.</text>
</comment>
<proteinExistence type="predicted"/>
<dbReference type="PANTHER" id="PTHR39460:SF1">
    <property type="entry name" value="C6 TRANSCRIPTION FACTOR"/>
    <property type="match status" value="1"/>
</dbReference>
<feature type="domain" description="DUF7729" evidence="2">
    <location>
        <begin position="235"/>
        <end position="466"/>
    </location>
</feature>
<name>A0A8H3TNP9_9TREE</name>
<reference evidence="3" key="1">
    <citation type="submission" date="2020-07" db="EMBL/GenBank/DDBJ databases">
        <title>Draft Genome Sequence of a Deep-Sea Yeast, Naganishia (Cryptococcus) liquefaciens strain N6.</title>
        <authorList>
            <person name="Han Y.W."/>
            <person name="Kajitani R."/>
            <person name="Morimoto H."/>
            <person name="Parhat M."/>
            <person name="Tsubouchi H."/>
            <person name="Bakenova O."/>
            <person name="Ogata M."/>
            <person name="Argunhan B."/>
            <person name="Aoki R."/>
            <person name="Kajiwara S."/>
            <person name="Itoh T."/>
            <person name="Iwasaki H."/>
        </authorList>
    </citation>
    <scope>NUCLEOTIDE SEQUENCE</scope>
    <source>
        <strain evidence="3">N6</strain>
    </source>
</reference>
<sequence length="504" mass="53028">MATPATRPADRRNRSRSPLQIQTASCLLSAAAILGAAIMPFPMTGALASPLGTPTLAVTPTVSPATSPVVAYFGEDVHGQPVERGKSNNQLENSNAAMKSNEFTNSESVAYPVLASASPSSPFLLQVDAPSDSPMSSTYPTLSPGRRRVKRLDTLAEGFSEASSSASDNSASFSWAVNDLFTVHENIASTYSPSSEPTSSTLASAISSSTSPTASSSTRTFIPSAPTSTIPLATPFPQPFDQSLSYSLSTSCVAFIASYLGSEEMRGNSTRVSRSRVGRCGRPFGLLMSSSSAWAQLTRNDTMLNAAMSQICYASDTEDCSRYYQSLAVDIQRNANCGADIRNKKAVAIEALYGFQNYDMLQSAACLKDSQTDAYCYVSAMSMSSPPDDGYLYSLPSGISFPSTTKPTCSSCSAKLINLYTQTIINATDGALTEQGTQYSFASVLESALTNATALVKQTCGSTFAGQSTTMQAHVSSGMARASSPSWAPWALPLAVVLLVVTAL</sequence>